<keyword evidence="1" id="KW-1133">Transmembrane helix</keyword>
<evidence type="ECO:0000313" key="2">
    <source>
        <dbReference type="EMBL" id="CDN89330.1"/>
    </source>
</evidence>
<gene>
    <name evidence="2" type="ORF">BN948_03767</name>
</gene>
<reference evidence="3" key="1">
    <citation type="submission" date="2014-11" db="EMBL/GenBank/DDBJ databases">
        <title>Draft genome sequence of Hydrogenophaga intermedia S1.</title>
        <authorList>
            <person name="Gan H.M."/>
            <person name="Chew T.H."/>
            <person name="Stolz A."/>
        </authorList>
    </citation>
    <scope>NUCLEOTIDE SEQUENCE [LARGE SCALE GENOMIC DNA]</scope>
    <source>
        <strain evidence="3">S1</strain>
    </source>
</reference>
<keyword evidence="3" id="KW-1185">Reference proteome</keyword>
<feature type="transmembrane region" description="Helical" evidence="1">
    <location>
        <begin position="94"/>
        <end position="112"/>
    </location>
</feature>
<protein>
    <submittedName>
        <fullName evidence="2">Uncharacterized protein</fullName>
    </submittedName>
</protein>
<dbReference type="AlphaFoldDB" id="A0A1L1PIV6"/>
<evidence type="ECO:0000313" key="3">
    <source>
        <dbReference type="Proteomes" id="UP000028878"/>
    </source>
</evidence>
<keyword evidence="1" id="KW-0472">Membrane</keyword>
<evidence type="ECO:0000256" key="1">
    <source>
        <dbReference type="SAM" id="Phobius"/>
    </source>
</evidence>
<keyword evidence="1" id="KW-0812">Transmembrane</keyword>
<accession>A0A1L1PIV6</accession>
<proteinExistence type="predicted"/>
<name>A0A1L1PIV6_HYDIT</name>
<organism evidence="2 3">
    <name type="scientific">Hydrogenophaga intermedia</name>
    <dbReference type="NCBI Taxonomy" id="65786"/>
    <lineage>
        <taxon>Bacteria</taxon>
        <taxon>Pseudomonadati</taxon>
        <taxon>Pseudomonadota</taxon>
        <taxon>Betaproteobacteria</taxon>
        <taxon>Burkholderiales</taxon>
        <taxon>Comamonadaceae</taxon>
        <taxon>Hydrogenophaga</taxon>
    </lineage>
</organism>
<dbReference type="Proteomes" id="UP000028878">
    <property type="component" value="Unassembled WGS sequence"/>
</dbReference>
<sequence length="123" mass="13635">MWIGMALLAGLAVFIVWDSRRLRRTDVTPLSRERMKRGVLPGDSGKWQIQLGISAMAIGLALMEWLSPSAPPYTGKASILFTWAHEVLGPRGKIAALLIIGGAFFVSALFEWRRLRRDSAANQ</sequence>
<dbReference type="EMBL" id="CCAE010000040">
    <property type="protein sequence ID" value="CDN89330.1"/>
    <property type="molecule type" value="Genomic_DNA"/>
</dbReference>